<proteinExistence type="predicted"/>
<sequence length="183" mass="20987">MMKETSDPASKKQNQQESDLSEEASGGNADTTWVCALCDYKAEDDEAKMMKCELCMLTIFLLLPELKHDKDHIDELLKFLEIDASISNIQRLDRRLNPSEESQESGNTEVVNAANINTKRPLKITFTSEEDAAKIFANLYKLRDAEDTMKSIRVSHDLNKEQREEMRELVQKAKNLTESEERN</sequence>
<dbReference type="EnsemblMetazoa" id="CapteT186808">
    <property type="protein sequence ID" value="CapteP186808"/>
    <property type="gene ID" value="CapteG186808"/>
</dbReference>
<feature type="compositionally biased region" description="Basic and acidic residues" evidence="1">
    <location>
        <begin position="1"/>
        <end position="10"/>
    </location>
</feature>
<dbReference type="Proteomes" id="UP000014760">
    <property type="component" value="Unassembled WGS sequence"/>
</dbReference>
<dbReference type="AlphaFoldDB" id="R7T357"/>
<dbReference type="HOGENOM" id="CLU_1476529_0_0_1"/>
<gene>
    <name evidence="2" type="ORF">CAPTEDRAFT_186808</name>
</gene>
<evidence type="ECO:0000313" key="4">
    <source>
        <dbReference type="Proteomes" id="UP000014760"/>
    </source>
</evidence>
<name>R7T357_CAPTE</name>
<reference evidence="3" key="3">
    <citation type="submission" date="2015-06" db="UniProtKB">
        <authorList>
            <consortium name="EnsemblMetazoa"/>
        </authorList>
    </citation>
    <scope>IDENTIFICATION</scope>
</reference>
<dbReference type="OrthoDB" id="6048664at2759"/>
<evidence type="ECO:0000313" key="2">
    <source>
        <dbReference type="EMBL" id="ELT87023.1"/>
    </source>
</evidence>
<evidence type="ECO:0000313" key="3">
    <source>
        <dbReference type="EnsemblMetazoa" id="CapteP186808"/>
    </source>
</evidence>
<accession>R7T357</accession>
<organism evidence="2">
    <name type="scientific">Capitella teleta</name>
    <name type="common">Polychaete worm</name>
    <dbReference type="NCBI Taxonomy" id="283909"/>
    <lineage>
        <taxon>Eukaryota</taxon>
        <taxon>Metazoa</taxon>
        <taxon>Spiralia</taxon>
        <taxon>Lophotrochozoa</taxon>
        <taxon>Annelida</taxon>
        <taxon>Polychaeta</taxon>
        <taxon>Sedentaria</taxon>
        <taxon>Scolecida</taxon>
        <taxon>Capitellidae</taxon>
        <taxon>Capitella</taxon>
    </lineage>
</organism>
<dbReference type="EMBL" id="AMQN01016111">
    <property type="status" value="NOT_ANNOTATED_CDS"/>
    <property type="molecule type" value="Genomic_DNA"/>
</dbReference>
<reference evidence="2 4" key="2">
    <citation type="journal article" date="2013" name="Nature">
        <title>Insights into bilaterian evolution from three spiralian genomes.</title>
        <authorList>
            <person name="Simakov O."/>
            <person name="Marletaz F."/>
            <person name="Cho S.J."/>
            <person name="Edsinger-Gonzales E."/>
            <person name="Havlak P."/>
            <person name="Hellsten U."/>
            <person name="Kuo D.H."/>
            <person name="Larsson T."/>
            <person name="Lv J."/>
            <person name="Arendt D."/>
            <person name="Savage R."/>
            <person name="Osoegawa K."/>
            <person name="de Jong P."/>
            <person name="Grimwood J."/>
            <person name="Chapman J.A."/>
            <person name="Shapiro H."/>
            <person name="Aerts A."/>
            <person name="Otillar R.P."/>
            <person name="Terry A.Y."/>
            <person name="Boore J.L."/>
            <person name="Grigoriev I.V."/>
            <person name="Lindberg D.R."/>
            <person name="Seaver E.C."/>
            <person name="Weisblat D.A."/>
            <person name="Putnam N.H."/>
            <person name="Rokhsar D.S."/>
        </authorList>
    </citation>
    <scope>NUCLEOTIDE SEQUENCE</scope>
    <source>
        <strain evidence="2 4">I ESC-2004</strain>
    </source>
</reference>
<keyword evidence="4" id="KW-1185">Reference proteome</keyword>
<evidence type="ECO:0000256" key="1">
    <source>
        <dbReference type="SAM" id="MobiDB-lite"/>
    </source>
</evidence>
<feature type="region of interest" description="Disordered" evidence="1">
    <location>
        <begin position="1"/>
        <end position="27"/>
    </location>
</feature>
<dbReference type="EMBL" id="KB312549">
    <property type="protein sequence ID" value="ELT87023.1"/>
    <property type="molecule type" value="Genomic_DNA"/>
</dbReference>
<protein>
    <submittedName>
        <fullName evidence="2 3">Uncharacterized protein</fullName>
    </submittedName>
</protein>
<reference evidence="4" key="1">
    <citation type="submission" date="2012-12" db="EMBL/GenBank/DDBJ databases">
        <authorList>
            <person name="Hellsten U."/>
            <person name="Grimwood J."/>
            <person name="Chapman J.A."/>
            <person name="Shapiro H."/>
            <person name="Aerts A."/>
            <person name="Otillar R.P."/>
            <person name="Terry A.Y."/>
            <person name="Boore J.L."/>
            <person name="Simakov O."/>
            <person name="Marletaz F."/>
            <person name="Cho S.-J."/>
            <person name="Edsinger-Gonzales E."/>
            <person name="Havlak P."/>
            <person name="Kuo D.-H."/>
            <person name="Larsson T."/>
            <person name="Lv J."/>
            <person name="Arendt D."/>
            <person name="Savage R."/>
            <person name="Osoegawa K."/>
            <person name="de Jong P."/>
            <person name="Lindberg D.R."/>
            <person name="Seaver E.C."/>
            <person name="Weisblat D.A."/>
            <person name="Putnam N.H."/>
            <person name="Grigoriev I.V."/>
            <person name="Rokhsar D.S."/>
        </authorList>
    </citation>
    <scope>NUCLEOTIDE SEQUENCE</scope>
    <source>
        <strain evidence="4">I ESC-2004</strain>
    </source>
</reference>